<dbReference type="InterPro" id="IPR023213">
    <property type="entry name" value="CAT-like_dom_sf"/>
</dbReference>
<dbReference type="SUPFAM" id="SSF52777">
    <property type="entry name" value="CoA-dependent acyltransferases"/>
    <property type="match status" value="2"/>
</dbReference>
<gene>
    <name evidence="2" type="ORF">EV193_101622</name>
</gene>
<accession>A0A4Q7L5X7</accession>
<dbReference type="InterPro" id="IPR001242">
    <property type="entry name" value="Condensation_dom"/>
</dbReference>
<dbReference type="Gene3D" id="3.30.559.30">
    <property type="entry name" value="Nonribosomal peptide synthetase, condensation domain"/>
    <property type="match status" value="1"/>
</dbReference>
<evidence type="ECO:0000313" key="3">
    <source>
        <dbReference type="Proteomes" id="UP000294257"/>
    </source>
</evidence>
<sequence>MRRTDMDDYRPRPGTLVEFELTARGPAVPHGIPPSLIQQGHMRLAGENRAAGVRQSPWVAHAFNVPGRADVTAMSAALRDFVAAHDSYRAWFEHGGEGGFTGWGYPADAIRVAPREAGEFTDSVALRDHLHASIDAGTIPHSWPVCVAGVILRDEFSTFYLAIDHSLSDGFSMALLFAEMRARYDGHRTGTPVEFGATDEMLMITAREHKRVAELTTDSPEIVAWREFIEAGGGRLPSFPADLGNPSGGLVPAKRLETEIFGEAGGARFRDHCRARDGGFAGGVFAALAHAQREADGTELYRVLTAVTTRTKDRGLRTQGWLINLVPIMIDTRGDFDELIPKAHEAFKRARTLAQIPLHAVIAMLASDGESLSIPPMVSYVNGRGLPGAADYTACDARLLPGPDNAADVSMWFNWMPDYVNVVTQLPDTPEASATAPPHLARVVETIRAAGQ</sequence>
<dbReference type="AlphaFoldDB" id="A0A4Q7L5X7"/>
<evidence type="ECO:0000313" key="2">
    <source>
        <dbReference type="EMBL" id="RZS44745.1"/>
    </source>
</evidence>
<feature type="domain" description="Condensation" evidence="1">
    <location>
        <begin position="59"/>
        <end position="382"/>
    </location>
</feature>
<comment type="caution">
    <text evidence="2">The sequence shown here is derived from an EMBL/GenBank/DDBJ whole genome shotgun (WGS) entry which is preliminary data.</text>
</comment>
<dbReference type="Proteomes" id="UP000294257">
    <property type="component" value="Unassembled WGS sequence"/>
</dbReference>
<dbReference type="GO" id="GO:0008610">
    <property type="term" value="P:lipid biosynthetic process"/>
    <property type="evidence" value="ECO:0007669"/>
    <property type="project" value="UniProtKB-ARBA"/>
</dbReference>
<dbReference type="Pfam" id="PF00668">
    <property type="entry name" value="Condensation"/>
    <property type="match status" value="1"/>
</dbReference>
<dbReference type="RefSeq" id="WP_165401193.1">
    <property type="nucleotide sequence ID" value="NZ_SGWQ01000001.1"/>
</dbReference>
<evidence type="ECO:0000259" key="1">
    <source>
        <dbReference type="Pfam" id="PF00668"/>
    </source>
</evidence>
<organism evidence="2 3">
    <name type="scientific">Herbihabitans rhizosphaerae</name>
    <dbReference type="NCBI Taxonomy" id="1872711"/>
    <lineage>
        <taxon>Bacteria</taxon>
        <taxon>Bacillati</taxon>
        <taxon>Actinomycetota</taxon>
        <taxon>Actinomycetes</taxon>
        <taxon>Pseudonocardiales</taxon>
        <taxon>Pseudonocardiaceae</taxon>
        <taxon>Herbihabitans</taxon>
    </lineage>
</organism>
<reference evidence="2 3" key="1">
    <citation type="submission" date="2019-02" db="EMBL/GenBank/DDBJ databases">
        <title>Genomic Encyclopedia of Type Strains, Phase IV (KMG-IV): sequencing the most valuable type-strain genomes for metagenomic binning, comparative biology and taxonomic classification.</title>
        <authorList>
            <person name="Goeker M."/>
        </authorList>
    </citation>
    <scope>NUCLEOTIDE SEQUENCE [LARGE SCALE GENOMIC DNA]</scope>
    <source>
        <strain evidence="2 3">DSM 101727</strain>
    </source>
</reference>
<dbReference type="GO" id="GO:0003824">
    <property type="term" value="F:catalytic activity"/>
    <property type="evidence" value="ECO:0007669"/>
    <property type="project" value="InterPro"/>
</dbReference>
<proteinExistence type="predicted"/>
<keyword evidence="3" id="KW-1185">Reference proteome</keyword>
<name>A0A4Q7L5X7_9PSEU</name>
<dbReference type="Gene3D" id="3.30.559.10">
    <property type="entry name" value="Chloramphenicol acetyltransferase-like domain"/>
    <property type="match status" value="1"/>
</dbReference>
<protein>
    <submittedName>
        <fullName evidence="2">Condensation domain-containing protein</fullName>
    </submittedName>
</protein>
<dbReference type="EMBL" id="SGWQ01000001">
    <property type="protein sequence ID" value="RZS44745.1"/>
    <property type="molecule type" value="Genomic_DNA"/>
</dbReference>